<dbReference type="SUPFAM" id="SSF46785">
    <property type="entry name" value="Winged helix' DNA-binding domain"/>
    <property type="match status" value="1"/>
</dbReference>
<sequence length="111" mass="11879">MAHEILDHPDLGALDVTAVLDALGNPLRLEAVRQIAAGVDLTCGSVLPGVSKSTASHHWRVLRQAGVLHQERVGRTVIMSLRRKELDARFPGLLDAVLSTTGPTPLPSHLP</sequence>
<dbReference type="OrthoDB" id="4471357at2"/>
<feature type="domain" description="HTH arsR-type" evidence="1">
    <location>
        <begin position="18"/>
        <end position="95"/>
    </location>
</feature>
<evidence type="ECO:0000313" key="3">
    <source>
        <dbReference type="Proteomes" id="UP000199039"/>
    </source>
</evidence>
<dbReference type="RefSeq" id="WP_093182043.1">
    <property type="nucleotide sequence ID" value="NZ_FMYH01000002.1"/>
</dbReference>
<dbReference type="Proteomes" id="UP000199039">
    <property type="component" value="Unassembled WGS sequence"/>
</dbReference>
<reference evidence="2 3" key="1">
    <citation type="submission" date="2016-09" db="EMBL/GenBank/DDBJ databases">
        <authorList>
            <person name="Capua I."/>
            <person name="De Benedictis P."/>
            <person name="Joannis T."/>
            <person name="Lombin L.H."/>
            <person name="Cattoli G."/>
        </authorList>
    </citation>
    <scope>NUCLEOTIDE SEQUENCE [LARGE SCALE GENOMIC DNA]</scope>
    <source>
        <strain evidence="2 3">ISLP-3</strain>
    </source>
</reference>
<dbReference type="Gene3D" id="1.10.10.10">
    <property type="entry name" value="Winged helix-like DNA-binding domain superfamily/Winged helix DNA-binding domain"/>
    <property type="match status" value="1"/>
</dbReference>
<dbReference type="GO" id="GO:0003700">
    <property type="term" value="F:DNA-binding transcription factor activity"/>
    <property type="evidence" value="ECO:0007669"/>
    <property type="project" value="InterPro"/>
</dbReference>
<evidence type="ECO:0000259" key="1">
    <source>
        <dbReference type="SMART" id="SM00418"/>
    </source>
</evidence>
<proteinExistence type="predicted"/>
<dbReference type="AlphaFoldDB" id="A0A1G6K3I5"/>
<dbReference type="InterPro" id="IPR001845">
    <property type="entry name" value="HTH_ArsR_DNA-bd_dom"/>
</dbReference>
<protein>
    <submittedName>
        <fullName evidence="2">Transcriptional regulator, ArsR family</fullName>
    </submittedName>
</protein>
<name>A0A1G6K3I5_9MICO</name>
<dbReference type="SMART" id="SM00418">
    <property type="entry name" value="HTH_ARSR"/>
    <property type="match status" value="1"/>
</dbReference>
<keyword evidence="3" id="KW-1185">Reference proteome</keyword>
<accession>A0A1G6K3I5</accession>
<dbReference type="InterPro" id="IPR036390">
    <property type="entry name" value="WH_DNA-bd_sf"/>
</dbReference>
<organism evidence="2 3">
    <name type="scientific">Sanguibacter gelidistatuariae</name>
    <dbReference type="NCBI Taxonomy" id="1814289"/>
    <lineage>
        <taxon>Bacteria</taxon>
        <taxon>Bacillati</taxon>
        <taxon>Actinomycetota</taxon>
        <taxon>Actinomycetes</taxon>
        <taxon>Micrococcales</taxon>
        <taxon>Sanguibacteraceae</taxon>
        <taxon>Sanguibacter</taxon>
    </lineage>
</organism>
<evidence type="ECO:0000313" key="2">
    <source>
        <dbReference type="EMBL" id="SDC25195.1"/>
    </source>
</evidence>
<gene>
    <name evidence="2" type="ORF">SAMN05216410_1484</name>
</gene>
<dbReference type="InterPro" id="IPR011991">
    <property type="entry name" value="ArsR-like_HTH"/>
</dbReference>
<dbReference type="PRINTS" id="PR00778">
    <property type="entry name" value="HTHARSR"/>
</dbReference>
<dbReference type="EMBL" id="FMYH01000002">
    <property type="protein sequence ID" value="SDC25195.1"/>
    <property type="molecule type" value="Genomic_DNA"/>
</dbReference>
<dbReference type="CDD" id="cd00090">
    <property type="entry name" value="HTH_ARSR"/>
    <property type="match status" value="1"/>
</dbReference>
<dbReference type="InterPro" id="IPR036388">
    <property type="entry name" value="WH-like_DNA-bd_sf"/>
</dbReference>